<comment type="caution">
    <text evidence="22">The sequence shown here is derived from an EMBL/GenBank/DDBJ whole genome shotgun (WGS) entry which is preliminary data.</text>
</comment>
<dbReference type="InterPro" id="IPR029436">
    <property type="entry name" value="AGL_euk_N"/>
</dbReference>
<gene>
    <name evidence="22" type="ORF">PVAND_004377</name>
</gene>
<evidence type="ECO:0000256" key="9">
    <source>
        <dbReference type="ARBA" id="ARBA00022676"/>
    </source>
</evidence>
<dbReference type="SUPFAM" id="SSF48208">
    <property type="entry name" value="Six-hairpin glycosidases"/>
    <property type="match status" value="1"/>
</dbReference>
<dbReference type="SUPFAM" id="SSF51445">
    <property type="entry name" value="(Trans)glycosidases"/>
    <property type="match status" value="1"/>
</dbReference>
<dbReference type="EMBL" id="JADBJN010000002">
    <property type="protein sequence ID" value="KAG5674403.1"/>
    <property type="molecule type" value="Genomic_DNA"/>
</dbReference>
<evidence type="ECO:0000256" key="6">
    <source>
        <dbReference type="ARBA" id="ARBA00012778"/>
    </source>
</evidence>
<feature type="domain" description="Glycogen debranching enzyme glucanotransferase" evidence="20">
    <location>
        <begin position="136"/>
        <end position="570"/>
    </location>
</feature>
<feature type="domain" description="Eukaryotic glycogen debranching enzyme N-terminal" evidence="19">
    <location>
        <begin position="32"/>
        <end position="130"/>
    </location>
</feature>
<dbReference type="CDD" id="cd11327">
    <property type="entry name" value="AmyAc_Glg_debranch_2"/>
    <property type="match status" value="1"/>
</dbReference>
<dbReference type="InterPro" id="IPR032792">
    <property type="entry name" value="AGL_glucanoTrfase"/>
</dbReference>
<dbReference type="InterPro" id="IPR010401">
    <property type="entry name" value="AGL/Gdb1"/>
</dbReference>
<dbReference type="Gene3D" id="3.20.20.80">
    <property type="entry name" value="Glycosidases"/>
    <property type="match status" value="2"/>
</dbReference>
<keyword evidence="11" id="KW-0732">Signal</keyword>
<comment type="catalytic activity">
    <reaction evidence="1">
        <text>Transfers a segment of a (1-&gt;4)-alpha-D-glucan to a new position in an acceptor, which may be glucose or a (1-&gt;4)-alpha-D-glucan.</text>
        <dbReference type="EC" id="2.4.1.25"/>
    </reaction>
</comment>
<dbReference type="NCBIfam" id="TIGR01531">
    <property type="entry name" value="glyc_debranch"/>
    <property type="match status" value="1"/>
</dbReference>
<evidence type="ECO:0000259" key="19">
    <source>
        <dbReference type="Pfam" id="PF14699"/>
    </source>
</evidence>
<keyword evidence="14" id="KW-0511">Multifunctional enzyme</keyword>
<sequence length="1521" mass="173760">MSEESKIVSVKINYQKFEDSTLYRLKKKTVLRVVPGESLLGKHISIQTNYPTNEKKEFVRYEFANLQWYSRYGEKLDTRDDFAEIKELEMYCQVQMLKSGTFKFNIIEEESKALGTCGSIYVQVEPDIRVGHDKHNLKLESIRCQTVLTKCLGPLSSWESKLRVAKESGYNLIHFTPIQELAGSRSAYSLMDQLKIDHTYGNVGYEDVGKVVAKMRDEWGIASLCDIVLNHTGNESPWLQEHPEATYSCHTMPHLRPAFLLDFLLAKVGEDCNKGNFEMLGCPAVIENEDHLQALRYQIVTNYLPKINIHEFYQIDVEKYFTMFVDGMRTRAPPTALTEAVSTELTFETPINYTRKEVHINIEHALKIYNVFRPDCFDEDTRVRRCGETFRKVLEDYNNKIRAEIDGMMNYAIDNCIAGARYERVQNDGPKYRTIDVSHPLFVPYFTHTNAEKATIEEVEKMMYGEGGKYFMGHNGWVLGQDALVDFALKQAGIGNVYLKREIIAWGDSVKLRYGEKPEDSPYLWQRMKEYVETTAKYFDGLRLDNCHSTPLHVAEYLIDCARKVNPELYVVAELFTNSAASDNIFVNRLGITSLIREALSAWDSHEEGRLVYLYGGEPVGAFFNNPKRPLAPSIAHAIFLDQSHDNPSPILKRSVFDLMPSSALVSMACCASGSNRGYDELVPHHIHVVTEERQYQEWGKNVNENSGIIAAKRALNDLHGLMGIEGYTEVFVDQMHPDIVAVTRQNPITHESFILVAHTAFSYPNPYAGATYVRPLIFEGKFVEIYLEAEIRSRKEQPYARPNDFVKDTKYINGLTDYEVIIRQNIQLKDSKIFKNEPIIHGDKTQLDFINLKPGSVVVVRVVPHNEVSVRLRELHVIVQEFHNQKGPKFNDLKNIISKLDLVDLNLALFSCNEEERDRGLGFETYDIPGFSRLPYAGLQGFLSYLNDISPKNDLGHPFCNNLREGNWMIDYMFNRLRQSDKTKELAHWLEVNTEPMKGIPRYLIPAYFDVIVTGAYELLIEHALKLMPSFISKGSVFQQLLALASLQFLAPIKSARLPDLSPNISDPKPPTLCTTLAAGLPHFSTGYMRCWGRDTFIALRGLMLLTGRYDEARYIIIGFAGTLRHGLIPNLLDGGKNSRFNCRDAVWWWLYCIEQYVTEAPNGKAILREKVSRLFPTDDSEAKPAGECDQLLYEVMQEALNVHFQGLVYRERNAGKRIDEHMTDHGFNNQIGIHPETGFVFGGNDANCGTWMDKMGSSQKANNKGVPSTPRDGSAVELVGLQASVLKFLSSCSDYPYKSVERKNKDSNETISWSFKEWAEKIEKNFEKYFYVDENDSNTLVHKRKIYKDTHGASRRFADFQLRCNFPIAMVVAPQLFNPDHAWEALEMARKHLLGPLGMKTLDPDDWSYRGNYDNSNDSDDPKVAHGANYHQGPEWLWPIGYYLRARLIFAKKLGKLKETQAETWSILTAHLKELRTSPWRGLPELTNENGSFCSGSCTTQAWSVATILETLYDLENHK</sequence>
<dbReference type="Proteomes" id="UP001107558">
    <property type="component" value="Chromosome 2"/>
</dbReference>
<dbReference type="InterPro" id="IPR017853">
    <property type="entry name" value="GH"/>
</dbReference>
<keyword evidence="23" id="KW-1185">Reference proteome</keyword>
<dbReference type="EC" id="3.2.1.33" evidence="6"/>
<keyword evidence="12" id="KW-0378">Hydrolase</keyword>
<dbReference type="PANTHER" id="PTHR10569">
    <property type="entry name" value="GLYCOGEN DEBRANCHING ENZYME"/>
    <property type="match status" value="1"/>
</dbReference>
<dbReference type="InterPro" id="IPR006421">
    <property type="entry name" value="Glycogen_debranch_met"/>
</dbReference>
<evidence type="ECO:0000256" key="2">
    <source>
        <dbReference type="ARBA" id="ARBA00000927"/>
    </source>
</evidence>
<dbReference type="InterPro" id="IPR032788">
    <property type="entry name" value="AGL_central"/>
</dbReference>
<comment type="similarity">
    <text evidence="16">Belongs to the glycogen debranching enzyme family.</text>
</comment>
<evidence type="ECO:0000256" key="13">
    <source>
        <dbReference type="ARBA" id="ARBA00023056"/>
    </source>
</evidence>
<evidence type="ECO:0000256" key="8">
    <source>
        <dbReference type="ARBA" id="ARBA00022490"/>
    </source>
</evidence>
<evidence type="ECO:0000256" key="1">
    <source>
        <dbReference type="ARBA" id="ARBA00000439"/>
    </source>
</evidence>
<dbReference type="Pfam" id="PF14699">
    <property type="entry name" value="hGDE_N"/>
    <property type="match status" value="1"/>
</dbReference>
<evidence type="ECO:0000259" key="21">
    <source>
        <dbReference type="Pfam" id="PF14702"/>
    </source>
</evidence>
<dbReference type="PANTHER" id="PTHR10569:SF2">
    <property type="entry name" value="GLYCOGEN DEBRANCHING ENZYME"/>
    <property type="match status" value="1"/>
</dbReference>
<comment type="function">
    <text evidence="3">Multifunctional enzyme acting as 1,4-alpha-D-glucan:1,4-alpha-D-glucan 4-alpha-D-glycosyltransferase and amylo-1,6-glucosidase in glycogen degradation.</text>
</comment>
<dbReference type="GO" id="GO:0004134">
    <property type="term" value="F:4-alpha-glucanotransferase activity"/>
    <property type="evidence" value="ECO:0007669"/>
    <property type="project" value="UniProtKB-EC"/>
</dbReference>
<evidence type="ECO:0000256" key="11">
    <source>
        <dbReference type="ARBA" id="ARBA00022729"/>
    </source>
</evidence>
<dbReference type="EC" id="2.4.1.25" evidence="5"/>
<comment type="catalytic activity">
    <reaction evidence="2">
        <text>Hydrolysis of (1-&gt;6)-alpha-D-glucosidic branch linkages in glycogen phosphorylase limit dextrin.</text>
        <dbReference type="EC" id="3.2.1.33"/>
    </reaction>
</comment>
<dbReference type="GO" id="GO:0004135">
    <property type="term" value="F:amylo-alpha-1,6-glucosidase activity"/>
    <property type="evidence" value="ECO:0007669"/>
    <property type="project" value="UniProtKB-EC"/>
</dbReference>
<name>A0A9J6BXX8_POLVA</name>
<evidence type="ECO:0000256" key="16">
    <source>
        <dbReference type="ARBA" id="ARBA00025780"/>
    </source>
</evidence>
<evidence type="ECO:0000259" key="18">
    <source>
        <dbReference type="Pfam" id="PF06202"/>
    </source>
</evidence>
<proteinExistence type="inferred from homology"/>
<dbReference type="InterPro" id="IPR008928">
    <property type="entry name" value="6-hairpin_glycosidase_sf"/>
</dbReference>
<dbReference type="InterPro" id="IPR012341">
    <property type="entry name" value="6hp_glycosidase-like_sf"/>
</dbReference>
<evidence type="ECO:0000313" key="22">
    <source>
        <dbReference type="EMBL" id="KAG5674403.1"/>
    </source>
</evidence>
<keyword evidence="10" id="KW-0808">Transferase</keyword>
<evidence type="ECO:0000256" key="15">
    <source>
        <dbReference type="ARBA" id="ARBA00023295"/>
    </source>
</evidence>
<keyword evidence="8" id="KW-0963">Cytoplasm</keyword>
<feature type="domain" description="Glycogen debranching enzyme central" evidence="21">
    <location>
        <begin position="708"/>
        <end position="978"/>
    </location>
</feature>
<dbReference type="GO" id="GO:0005980">
    <property type="term" value="P:glycogen catabolic process"/>
    <property type="evidence" value="ECO:0007669"/>
    <property type="project" value="InterPro"/>
</dbReference>
<protein>
    <recommendedName>
        <fullName evidence="7">Glycogen debranching enzyme</fullName>
        <ecNumber evidence="5">2.4.1.25</ecNumber>
        <ecNumber evidence="6">3.2.1.33</ecNumber>
    </recommendedName>
    <alternativeName>
        <fullName evidence="17">Glycogen debrancher</fullName>
    </alternativeName>
</protein>
<dbReference type="Gene3D" id="1.50.10.10">
    <property type="match status" value="1"/>
</dbReference>
<evidence type="ECO:0000256" key="3">
    <source>
        <dbReference type="ARBA" id="ARBA00003530"/>
    </source>
</evidence>
<reference evidence="22" key="1">
    <citation type="submission" date="2021-03" db="EMBL/GenBank/DDBJ databases">
        <title>Chromosome level genome of the anhydrobiotic midge Polypedilum vanderplanki.</title>
        <authorList>
            <person name="Yoshida Y."/>
            <person name="Kikawada T."/>
            <person name="Gusev O."/>
        </authorList>
    </citation>
    <scope>NUCLEOTIDE SEQUENCE</scope>
    <source>
        <strain evidence="22">NIAS01</strain>
        <tissue evidence="22">Whole body or cell culture</tissue>
    </source>
</reference>
<evidence type="ECO:0000256" key="12">
    <source>
        <dbReference type="ARBA" id="ARBA00022801"/>
    </source>
</evidence>
<dbReference type="FunFam" id="1.50.10.10:FF:000039">
    <property type="entry name" value="Glycogen debranching enzyme Gdb1, putative"/>
    <property type="match status" value="1"/>
</dbReference>
<dbReference type="FunFam" id="3.20.20.80:FF:000108">
    <property type="entry name" value="glycogen debranching enzyme"/>
    <property type="match status" value="1"/>
</dbReference>
<evidence type="ECO:0000256" key="14">
    <source>
        <dbReference type="ARBA" id="ARBA00023268"/>
    </source>
</evidence>
<keyword evidence="15" id="KW-0326">Glycosidase</keyword>
<dbReference type="InterPro" id="IPR032790">
    <property type="entry name" value="GDE_C"/>
</dbReference>
<evidence type="ECO:0000256" key="10">
    <source>
        <dbReference type="ARBA" id="ARBA00022679"/>
    </source>
</evidence>
<keyword evidence="13" id="KW-0320">Glycogen biosynthesis</keyword>
<comment type="subcellular location">
    <subcellularLocation>
        <location evidence="4">Cytoplasm</location>
    </subcellularLocation>
</comment>
<dbReference type="OrthoDB" id="10248904at2759"/>
<evidence type="ECO:0000259" key="20">
    <source>
        <dbReference type="Pfam" id="PF14701"/>
    </source>
</evidence>
<accession>A0A9J6BXX8</accession>
<dbReference type="GO" id="GO:0005978">
    <property type="term" value="P:glycogen biosynthetic process"/>
    <property type="evidence" value="ECO:0007669"/>
    <property type="project" value="UniProtKB-KW"/>
</dbReference>
<keyword evidence="9" id="KW-0328">Glycosyltransferase</keyword>
<dbReference type="Pfam" id="PF06202">
    <property type="entry name" value="GDE_C"/>
    <property type="match status" value="1"/>
</dbReference>
<dbReference type="GO" id="GO:0005737">
    <property type="term" value="C:cytoplasm"/>
    <property type="evidence" value="ECO:0007669"/>
    <property type="project" value="UniProtKB-SubCell"/>
</dbReference>
<evidence type="ECO:0000256" key="5">
    <source>
        <dbReference type="ARBA" id="ARBA00012560"/>
    </source>
</evidence>
<evidence type="ECO:0000313" key="23">
    <source>
        <dbReference type="Proteomes" id="UP001107558"/>
    </source>
</evidence>
<evidence type="ECO:0000256" key="7">
    <source>
        <dbReference type="ARBA" id="ARBA00020723"/>
    </source>
</evidence>
<dbReference type="Pfam" id="PF14702">
    <property type="entry name" value="hGDE_central"/>
    <property type="match status" value="1"/>
</dbReference>
<evidence type="ECO:0000256" key="4">
    <source>
        <dbReference type="ARBA" id="ARBA00004496"/>
    </source>
</evidence>
<organism evidence="22 23">
    <name type="scientific">Polypedilum vanderplanki</name>
    <name type="common">Sleeping chironomid midge</name>
    <dbReference type="NCBI Taxonomy" id="319348"/>
    <lineage>
        <taxon>Eukaryota</taxon>
        <taxon>Metazoa</taxon>
        <taxon>Ecdysozoa</taxon>
        <taxon>Arthropoda</taxon>
        <taxon>Hexapoda</taxon>
        <taxon>Insecta</taxon>
        <taxon>Pterygota</taxon>
        <taxon>Neoptera</taxon>
        <taxon>Endopterygota</taxon>
        <taxon>Diptera</taxon>
        <taxon>Nematocera</taxon>
        <taxon>Chironomoidea</taxon>
        <taxon>Chironomidae</taxon>
        <taxon>Chironominae</taxon>
        <taxon>Polypedilum</taxon>
        <taxon>Polypedilum</taxon>
    </lineage>
</organism>
<dbReference type="Pfam" id="PF14701">
    <property type="entry name" value="hDGE_amylase"/>
    <property type="match status" value="1"/>
</dbReference>
<evidence type="ECO:0000256" key="17">
    <source>
        <dbReference type="ARBA" id="ARBA00031477"/>
    </source>
</evidence>
<feature type="domain" description="Glycogen debranching enzyme C-terminal" evidence="18">
    <location>
        <begin position="1048"/>
        <end position="1512"/>
    </location>
</feature>